<keyword evidence="2" id="KW-1133">Transmembrane helix</keyword>
<proteinExistence type="predicted"/>
<comment type="caution">
    <text evidence="4">The sequence shown here is derived from an EMBL/GenBank/DDBJ whole genome shotgun (WGS) entry which is preliminary data.</text>
</comment>
<evidence type="ECO:0000256" key="2">
    <source>
        <dbReference type="SAM" id="Phobius"/>
    </source>
</evidence>
<feature type="transmembrane region" description="Helical" evidence="2">
    <location>
        <begin position="251"/>
        <end position="270"/>
    </location>
</feature>
<dbReference type="InterPro" id="IPR052734">
    <property type="entry name" value="Nod_factor_acetyltransferase"/>
</dbReference>
<evidence type="ECO:0000313" key="5">
    <source>
        <dbReference type="Proteomes" id="UP001596306"/>
    </source>
</evidence>
<name>A0ABW1VAU8_9MICO</name>
<dbReference type="InterPro" id="IPR002656">
    <property type="entry name" value="Acyl_transf_3_dom"/>
</dbReference>
<protein>
    <submittedName>
        <fullName evidence="4">Acyltransferase family protein</fullName>
    </submittedName>
</protein>
<feature type="transmembrane region" description="Helical" evidence="2">
    <location>
        <begin position="327"/>
        <end position="348"/>
    </location>
</feature>
<organism evidence="4 5">
    <name type="scientific">Luethyella okanaganae</name>
    <dbReference type="NCBI Taxonomy" id="69372"/>
    <lineage>
        <taxon>Bacteria</taxon>
        <taxon>Bacillati</taxon>
        <taxon>Actinomycetota</taxon>
        <taxon>Actinomycetes</taxon>
        <taxon>Micrococcales</taxon>
        <taxon>Microbacteriaceae</taxon>
        <taxon>Luethyella</taxon>
    </lineage>
</organism>
<dbReference type="GO" id="GO:0016746">
    <property type="term" value="F:acyltransferase activity"/>
    <property type="evidence" value="ECO:0007669"/>
    <property type="project" value="UniProtKB-KW"/>
</dbReference>
<keyword evidence="2" id="KW-0472">Membrane</keyword>
<dbReference type="PANTHER" id="PTHR37312">
    <property type="entry name" value="MEMBRANE-BOUND ACYLTRANSFERASE YKRP-RELATED"/>
    <property type="match status" value="1"/>
</dbReference>
<dbReference type="RefSeq" id="WP_386726884.1">
    <property type="nucleotide sequence ID" value="NZ_JBHSTP010000001.1"/>
</dbReference>
<feature type="transmembrane region" description="Helical" evidence="2">
    <location>
        <begin position="163"/>
        <end position="182"/>
    </location>
</feature>
<feature type="transmembrane region" description="Helical" evidence="2">
    <location>
        <begin position="296"/>
        <end position="320"/>
    </location>
</feature>
<dbReference type="EMBL" id="JBHSTP010000001">
    <property type="protein sequence ID" value="MFC6354873.1"/>
    <property type="molecule type" value="Genomic_DNA"/>
</dbReference>
<keyword evidence="5" id="KW-1185">Reference proteome</keyword>
<evidence type="ECO:0000259" key="3">
    <source>
        <dbReference type="Pfam" id="PF01757"/>
    </source>
</evidence>
<dbReference type="PANTHER" id="PTHR37312:SF1">
    <property type="entry name" value="MEMBRANE-BOUND ACYLTRANSFERASE YKRP-RELATED"/>
    <property type="match status" value="1"/>
</dbReference>
<keyword evidence="4" id="KW-0012">Acyltransferase</keyword>
<evidence type="ECO:0000256" key="1">
    <source>
        <dbReference type="SAM" id="MobiDB-lite"/>
    </source>
</evidence>
<sequence length="417" mass="47645">MPRRRPPNRAHGRAVPWQPRYPNSHRSRRLSSLPCLHSGSSPRDDARQWGDECVRTDHAADAHRTTPPLWDNARWMAIALVVVGHGILPLIAESDTAYGTYLFIYSFHVPVFVTVSGYFATSGAPGTRQLMKVLTDIVLPYLVFETIWTVIRWLLGGNFWLDYATASWTLWFLVALGIWRIVLPYLVLLRYPVLISVAVSVGAGYLGTIDDTFALARTFGLLPFFLFGWKLRQWQLTGRWLALSRSAVRRWRTAAIVLFVAIAIAIMILIEPLREIRIRRFLLYDEAYRAFGYDELWAGGIRLVLIGVGMLLSVAFLALIPRRAVFFTAWGSATMYIYLLHSFLLYPLRETGILTGQRPWWVLPTVILFCVGIAAMLSQRFVRRLFRPVVEPRASWALRREPHTATGTLVLPPREPR</sequence>
<accession>A0ABW1VAU8</accession>
<dbReference type="Pfam" id="PF01757">
    <property type="entry name" value="Acyl_transf_3"/>
    <property type="match status" value="1"/>
</dbReference>
<feature type="transmembrane region" description="Helical" evidence="2">
    <location>
        <begin position="213"/>
        <end position="231"/>
    </location>
</feature>
<feature type="region of interest" description="Disordered" evidence="1">
    <location>
        <begin position="1"/>
        <end position="48"/>
    </location>
</feature>
<gene>
    <name evidence="4" type="ORF">ACFQB0_01920</name>
</gene>
<feature type="transmembrane region" description="Helical" evidence="2">
    <location>
        <begin position="98"/>
        <end position="121"/>
    </location>
</feature>
<evidence type="ECO:0000313" key="4">
    <source>
        <dbReference type="EMBL" id="MFC6354873.1"/>
    </source>
</evidence>
<feature type="transmembrane region" description="Helical" evidence="2">
    <location>
        <begin position="133"/>
        <end position="151"/>
    </location>
</feature>
<dbReference type="Proteomes" id="UP001596306">
    <property type="component" value="Unassembled WGS sequence"/>
</dbReference>
<reference evidence="5" key="1">
    <citation type="journal article" date="2019" name="Int. J. Syst. Evol. Microbiol.">
        <title>The Global Catalogue of Microorganisms (GCM) 10K type strain sequencing project: providing services to taxonomists for standard genome sequencing and annotation.</title>
        <authorList>
            <consortium name="The Broad Institute Genomics Platform"/>
            <consortium name="The Broad Institute Genome Sequencing Center for Infectious Disease"/>
            <person name="Wu L."/>
            <person name="Ma J."/>
        </authorList>
    </citation>
    <scope>NUCLEOTIDE SEQUENCE [LARGE SCALE GENOMIC DNA]</scope>
    <source>
        <strain evidence="5">CCUG 43304</strain>
    </source>
</reference>
<feature type="compositionally biased region" description="Basic residues" evidence="1">
    <location>
        <begin position="1"/>
        <end position="12"/>
    </location>
</feature>
<keyword evidence="2" id="KW-0812">Transmembrane</keyword>
<keyword evidence="4" id="KW-0808">Transferase</keyword>
<feature type="transmembrane region" description="Helical" evidence="2">
    <location>
        <begin position="189"/>
        <end position="207"/>
    </location>
</feature>
<feature type="domain" description="Acyltransferase 3" evidence="3">
    <location>
        <begin position="71"/>
        <end position="377"/>
    </location>
</feature>
<feature type="transmembrane region" description="Helical" evidence="2">
    <location>
        <begin position="73"/>
        <end position="92"/>
    </location>
</feature>
<feature type="transmembrane region" description="Helical" evidence="2">
    <location>
        <begin position="360"/>
        <end position="377"/>
    </location>
</feature>